<dbReference type="EMBL" id="LRBV02000004">
    <property type="status" value="NOT_ANNOTATED_CDS"/>
    <property type="molecule type" value="Genomic_DNA"/>
</dbReference>
<reference evidence="2 3" key="1">
    <citation type="journal article" date="2016" name="G3 (Bethesda)">
        <title>First Draft Assembly and Annotation of the Genome of a California Endemic Oak Quercus lobata Nee (Fagaceae).</title>
        <authorList>
            <person name="Sork V.L."/>
            <person name="Fitz-Gibbon S.T."/>
            <person name="Puiu D."/>
            <person name="Crepeau M."/>
            <person name="Gugger P.F."/>
            <person name="Sherman R."/>
            <person name="Stevens K."/>
            <person name="Langley C.H."/>
            <person name="Pellegrini M."/>
            <person name="Salzberg S.L."/>
        </authorList>
    </citation>
    <scope>NUCLEOTIDE SEQUENCE [LARGE SCALE GENOMIC DNA]</scope>
    <source>
        <strain evidence="2 3">cv. SW786</strain>
    </source>
</reference>
<reference evidence="2" key="2">
    <citation type="submission" date="2021-01" db="UniProtKB">
        <authorList>
            <consortium name="EnsemblPlants"/>
        </authorList>
    </citation>
    <scope>IDENTIFICATION</scope>
</reference>
<evidence type="ECO:0000313" key="3">
    <source>
        <dbReference type="Proteomes" id="UP000594261"/>
    </source>
</evidence>
<keyword evidence="3" id="KW-1185">Reference proteome</keyword>
<name>A0A7N2LG74_QUELO</name>
<accession>A0A7N2LG74</accession>
<feature type="region of interest" description="Disordered" evidence="1">
    <location>
        <begin position="58"/>
        <end position="96"/>
    </location>
</feature>
<evidence type="ECO:0000313" key="2">
    <source>
        <dbReference type="EnsemblPlants" id="QL04p053896:mrna"/>
    </source>
</evidence>
<dbReference type="EnsemblPlants" id="QL04p053896:mrna">
    <property type="protein sequence ID" value="QL04p053896:mrna"/>
    <property type="gene ID" value="QL04p053896"/>
</dbReference>
<feature type="region of interest" description="Disordered" evidence="1">
    <location>
        <begin position="117"/>
        <end position="137"/>
    </location>
</feature>
<sequence>MNDYDIKFRGKTLVDCLAEELTKKPLSIAFLENVDEADFLAQNSLSLAIQTELDMPLETNTKSQSKNVSDTMRNDISNPSFFNKRKLGSVNDSRGQPKISEIAKQAHKTSTRYQDLNLPAEENELRDSKGISSQDVNSGGSTVSLFSIM</sequence>
<dbReference type="InParanoid" id="A0A7N2LG74"/>
<dbReference type="AlphaFoldDB" id="A0A7N2LG74"/>
<evidence type="ECO:0000256" key="1">
    <source>
        <dbReference type="SAM" id="MobiDB-lite"/>
    </source>
</evidence>
<dbReference type="Gramene" id="QL04p053896:mrna">
    <property type="protein sequence ID" value="QL04p053896:mrna"/>
    <property type="gene ID" value="QL04p053896"/>
</dbReference>
<dbReference type="Proteomes" id="UP000594261">
    <property type="component" value="Chromosome 4"/>
</dbReference>
<protein>
    <submittedName>
        <fullName evidence="2">Uncharacterized protein</fullName>
    </submittedName>
</protein>
<proteinExistence type="predicted"/>
<feature type="compositionally biased region" description="Polar residues" evidence="1">
    <location>
        <begin position="58"/>
        <end position="81"/>
    </location>
</feature>
<organism evidence="2 3">
    <name type="scientific">Quercus lobata</name>
    <name type="common">Valley oak</name>
    <dbReference type="NCBI Taxonomy" id="97700"/>
    <lineage>
        <taxon>Eukaryota</taxon>
        <taxon>Viridiplantae</taxon>
        <taxon>Streptophyta</taxon>
        <taxon>Embryophyta</taxon>
        <taxon>Tracheophyta</taxon>
        <taxon>Spermatophyta</taxon>
        <taxon>Magnoliopsida</taxon>
        <taxon>eudicotyledons</taxon>
        <taxon>Gunneridae</taxon>
        <taxon>Pentapetalae</taxon>
        <taxon>rosids</taxon>
        <taxon>fabids</taxon>
        <taxon>Fagales</taxon>
        <taxon>Fagaceae</taxon>
        <taxon>Quercus</taxon>
    </lineage>
</organism>